<dbReference type="Pfam" id="PF16335">
    <property type="entry name" value="GtaA_6_Hairpin"/>
    <property type="match status" value="1"/>
</dbReference>
<keyword evidence="1" id="KW-0732">Signal</keyword>
<dbReference type="PANTHER" id="PTHR31987:SF1">
    <property type="entry name" value="GLUTAMINASE A"/>
    <property type="match status" value="1"/>
</dbReference>
<dbReference type="PANTHER" id="PTHR31987">
    <property type="entry name" value="GLUTAMINASE A-RELATED"/>
    <property type="match status" value="1"/>
</dbReference>
<keyword evidence="5" id="KW-1185">Reference proteome</keyword>
<dbReference type="OrthoDB" id="431715at2759"/>
<evidence type="ECO:0000313" key="4">
    <source>
        <dbReference type="EMBL" id="KAF2431647.1"/>
    </source>
</evidence>
<dbReference type="InterPro" id="IPR032514">
    <property type="entry name" value="GtaA_central"/>
</dbReference>
<evidence type="ECO:0000313" key="5">
    <source>
        <dbReference type="Proteomes" id="UP000800235"/>
    </source>
</evidence>
<feature type="signal peptide" evidence="1">
    <location>
        <begin position="1"/>
        <end position="20"/>
    </location>
</feature>
<organism evidence="4 5">
    <name type="scientific">Tothia fuscella</name>
    <dbReference type="NCBI Taxonomy" id="1048955"/>
    <lineage>
        <taxon>Eukaryota</taxon>
        <taxon>Fungi</taxon>
        <taxon>Dikarya</taxon>
        <taxon>Ascomycota</taxon>
        <taxon>Pezizomycotina</taxon>
        <taxon>Dothideomycetes</taxon>
        <taxon>Pleosporomycetidae</taxon>
        <taxon>Venturiales</taxon>
        <taxon>Cylindrosympodiaceae</taxon>
        <taxon>Tothia</taxon>
    </lineage>
</organism>
<feature type="domain" description="Glutaminase A N-terminal" evidence="3">
    <location>
        <begin position="106"/>
        <end position="341"/>
    </location>
</feature>
<evidence type="ECO:0000256" key="1">
    <source>
        <dbReference type="SAM" id="SignalP"/>
    </source>
</evidence>
<dbReference type="InterPro" id="IPR052743">
    <property type="entry name" value="Glutaminase_GtaA"/>
</dbReference>
<proteinExistence type="predicted"/>
<comment type="caution">
    <text evidence="4">The sequence shown here is derived from an EMBL/GenBank/DDBJ whole genome shotgun (WGS) entry which is preliminary data.</text>
</comment>
<sequence length="709" mass="78924">MQLLAVLSLLFTFFTTITNADSTFSPAHPPAIPLAVRSPYLSTWLNAGGARNTGFGGNLAGSWAVHWSQQTTGWTGMIRVDGKVFTWMGAISPKAVEQKSFKYTSTKSTFTMEVDGKVQMIITFLSPVTPNDMKRQSLTMSYMEVTVSSLDDKPHDVQIYTDISAQWASGEITAEVSWSQATTGDVAYHRVWRSTQSIFDENGKPDGNGMANWGNVYYAAKRDSDLSTRSGEDTVVRNEFINTGKLDNSNDSEFRPIGLRWPVFAFAKDLDLVSKPVSTLFTIGLLQKDAIQFLGANGTSAIPSLWTSYFSTEESALSWFHNDYSSQQGLSTSLDNQVVKDSVAAAGQDYLTITSLAVRQAFGATQLVGTPSKTFLFMKEISSNGNTQTVDVIFPLHPILLYFNPKLMKNLLDPLYEQQESGHWPHTYSIHDLGYHYPNATGHADGNDEEMPVEECGNMLIMTLAYAQRTGDVNYLKQHYKLLNQWTGFLVNDSLIPANQLSTDDFAGPLQNQTNLALKGIIGIQAMSEVSRLTRNTADAKKYHDIAHEYINKWQDLGIAKGENPPHTTLNYGYNQSWGLLYNIWADKELGLNLVPQSVYDMQDEFYPTQQAKYGVRLDTRKNWTKADWEMFAAAAANSKEVREMFVKLLARFINGTPMNRPFSDLYDVDTGDWPGVTFTARPVVGGVFALLVNPPSKRVASDATVWKA</sequence>
<dbReference type="EMBL" id="MU007030">
    <property type="protein sequence ID" value="KAF2431647.1"/>
    <property type="molecule type" value="Genomic_DNA"/>
</dbReference>
<reference evidence="4" key="1">
    <citation type="journal article" date="2020" name="Stud. Mycol.">
        <title>101 Dothideomycetes genomes: a test case for predicting lifestyles and emergence of pathogens.</title>
        <authorList>
            <person name="Haridas S."/>
            <person name="Albert R."/>
            <person name="Binder M."/>
            <person name="Bloem J."/>
            <person name="Labutti K."/>
            <person name="Salamov A."/>
            <person name="Andreopoulos B."/>
            <person name="Baker S."/>
            <person name="Barry K."/>
            <person name="Bills G."/>
            <person name="Bluhm B."/>
            <person name="Cannon C."/>
            <person name="Castanera R."/>
            <person name="Culley D."/>
            <person name="Daum C."/>
            <person name="Ezra D."/>
            <person name="Gonzalez J."/>
            <person name="Henrissat B."/>
            <person name="Kuo A."/>
            <person name="Liang C."/>
            <person name="Lipzen A."/>
            <person name="Lutzoni F."/>
            <person name="Magnuson J."/>
            <person name="Mondo S."/>
            <person name="Nolan M."/>
            <person name="Ohm R."/>
            <person name="Pangilinan J."/>
            <person name="Park H.-J."/>
            <person name="Ramirez L."/>
            <person name="Alfaro M."/>
            <person name="Sun H."/>
            <person name="Tritt A."/>
            <person name="Yoshinaga Y."/>
            <person name="Zwiers L.-H."/>
            <person name="Turgeon B."/>
            <person name="Goodwin S."/>
            <person name="Spatafora J."/>
            <person name="Crous P."/>
            <person name="Grigoriev I."/>
        </authorList>
    </citation>
    <scope>NUCLEOTIDE SEQUENCE</scope>
    <source>
        <strain evidence="4">CBS 130266</strain>
    </source>
</reference>
<dbReference type="GO" id="GO:0005975">
    <property type="term" value="P:carbohydrate metabolic process"/>
    <property type="evidence" value="ECO:0007669"/>
    <property type="project" value="InterPro"/>
</dbReference>
<protein>
    <submittedName>
        <fullName evidence="4">DUF1793-domain-containing protein</fullName>
    </submittedName>
</protein>
<feature type="domain" description="Glutaminase A central" evidence="2">
    <location>
        <begin position="347"/>
        <end position="692"/>
    </location>
</feature>
<feature type="chain" id="PRO_5040182621" evidence="1">
    <location>
        <begin position="21"/>
        <end position="709"/>
    </location>
</feature>
<dbReference type="AlphaFoldDB" id="A0A9P4U081"/>
<name>A0A9P4U081_9PEZI</name>
<evidence type="ECO:0000259" key="3">
    <source>
        <dbReference type="Pfam" id="PF17168"/>
    </source>
</evidence>
<dbReference type="SUPFAM" id="SSF48208">
    <property type="entry name" value="Six-hairpin glycosidases"/>
    <property type="match status" value="1"/>
</dbReference>
<dbReference type="InterPro" id="IPR033433">
    <property type="entry name" value="GtaA_N"/>
</dbReference>
<gene>
    <name evidence="4" type="ORF">EJ08DRAFT_172250</name>
</gene>
<dbReference type="Proteomes" id="UP000800235">
    <property type="component" value="Unassembled WGS sequence"/>
</dbReference>
<accession>A0A9P4U081</accession>
<evidence type="ECO:0000259" key="2">
    <source>
        <dbReference type="Pfam" id="PF16335"/>
    </source>
</evidence>
<dbReference type="Pfam" id="PF17168">
    <property type="entry name" value="DUF5127"/>
    <property type="match status" value="1"/>
</dbReference>
<dbReference type="InterPro" id="IPR008928">
    <property type="entry name" value="6-hairpin_glycosidase_sf"/>
</dbReference>